<sequence length="101" mass="11780">MVWVWKLSLVLGLTVMRLYIYIYIFTRIKHSSTPLPQRFHVPFRLGLPPPKKAFPKTAFHLYLFDTCTTTIFLFSPHLRRASISLSITLQISSQQLFGDSH</sequence>
<evidence type="ECO:0000256" key="1">
    <source>
        <dbReference type="SAM" id="Phobius"/>
    </source>
</evidence>
<keyword evidence="3" id="KW-1185">Reference proteome</keyword>
<evidence type="ECO:0000313" key="2">
    <source>
        <dbReference type="EMBL" id="SCU64849.1"/>
    </source>
</evidence>
<feature type="transmembrane region" description="Helical" evidence="1">
    <location>
        <begin position="6"/>
        <end position="25"/>
    </location>
</feature>
<organism evidence="2 3">
    <name type="scientific">Trypanosoma equiperdum</name>
    <dbReference type="NCBI Taxonomy" id="5694"/>
    <lineage>
        <taxon>Eukaryota</taxon>
        <taxon>Discoba</taxon>
        <taxon>Euglenozoa</taxon>
        <taxon>Kinetoplastea</taxon>
        <taxon>Metakinetoplastina</taxon>
        <taxon>Trypanosomatida</taxon>
        <taxon>Trypanosomatidae</taxon>
        <taxon>Trypanosoma</taxon>
    </lineage>
</organism>
<keyword evidence="1" id="KW-1133">Transmembrane helix</keyword>
<gene>
    <name evidence="2" type="ORF">TEOVI_000810700</name>
</gene>
<protein>
    <submittedName>
        <fullName evidence="2">Uncharacterized protein</fullName>
    </submittedName>
</protein>
<dbReference type="EMBL" id="CZPT02000169">
    <property type="protein sequence ID" value="SCU64849.1"/>
    <property type="molecule type" value="Genomic_DNA"/>
</dbReference>
<reference evidence="2" key="1">
    <citation type="submission" date="2016-09" db="EMBL/GenBank/DDBJ databases">
        <authorList>
            <person name="Hebert L."/>
            <person name="Moumen B."/>
        </authorList>
    </citation>
    <scope>NUCLEOTIDE SEQUENCE [LARGE SCALE GENOMIC DNA]</scope>
    <source>
        <strain evidence="2">OVI</strain>
    </source>
</reference>
<dbReference type="RefSeq" id="XP_067076545.1">
    <property type="nucleotide sequence ID" value="XM_067220444.1"/>
</dbReference>
<dbReference type="VEuPathDB" id="TriTrypDB:TEOVI_000810700"/>
<name>A0A1G4HZR7_TRYEQ</name>
<accession>A0A1G4HZR7</accession>
<proteinExistence type="predicted"/>
<dbReference type="GeneID" id="92382041"/>
<dbReference type="AlphaFoldDB" id="A0A1G4HZR7"/>
<comment type="caution">
    <text evidence="2">The sequence shown here is derived from an EMBL/GenBank/DDBJ whole genome shotgun (WGS) entry which is preliminary data.</text>
</comment>
<keyword evidence="1" id="KW-0812">Transmembrane</keyword>
<dbReference type="Proteomes" id="UP000195570">
    <property type="component" value="Unassembled WGS sequence"/>
</dbReference>
<evidence type="ECO:0000313" key="3">
    <source>
        <dbReference type="Proteomes" id="UP000195570"/>
    </source>
</evidence>
<keyword evidence="1" id="KW-0472">Membrane</keyword>